<sequence>MSEDLVEISQAQFEHSQAQFKHNQPVMKPKDRPTEITKMEFEASFIPRPLKRLRMSHDVVPASDTQGDQPQSKFFTLPPEVRNRIYHFITPTVHVDVVEVMLQNCCSTCGYKGRPKMIDKLKFSLCTHDTEPKDYGTKAMSMRATGDYSGSPPTSFGQHFCCSNDQCLFAACQIAVCRQWRQEFEAYFWTHTTWAINLPALKTLSDKTPRLFSRMRAVELRSNPNDTTLRQFAGPYIYRFGDIQAVTLVLCLKSEVASLENENHEWLTRLRHRLVLNAFRQHIRWGMEKFTAVVVNGVQSSEELQWAANEVKAFVMELLV</sequence>
<evidence type="ECO:0000313" key="1">
    <source>
        <dbReference type="EMBL" id="OSS48686.1"/>
    </source>
</evidence>
<gene>
    <name evidence="1" type="ORF">B5807_06789</name>
</gene>
<reference evidence="1 2" key="1">
    <citation type="journal article" date="2017" name="Genome Announc.">
        <title>Genome sequence of the saprophytic ascomycete Epicoccum nigrum ICMP 19927 strain isolated from New Zealand.</title>
        <authorList>
            <person name="Fokin M."/>
            <person name="Fleetwood D."/>
            <person name="Weir B.S."/>
            <person name="Villas-Boas S.G."/>
        </authorList>
    </citation>
    <scope>NUCLEOTIDE SEQUENCE [LARGE SCALE GENOMIC DNA]</scope>
    <source>
        <strain evidence="1 2">ICMP 19927</strain>
    </source>
</reference>
<dbReference type="InParanoid" id="A0A1Y2LXQ2"/>
<evidence type="ECO:0000313" key="2">
    <source>
        <dbReference type="Proteomes" id="UP000193240"/>
    </source>
</evidence>
<keyword evidence="2" id="KW-1185">Reference proteome</keyword>
<accession>A0A1Y2LXQ2</accession>
<name>A0A1Y2LXQ2_EPING</name>
<dbReference type="AlphaFoldDB" id="A0A1Y2LXQ2"/>
<dbReference type="EMBL" id="KZ107845">
    <property type="protein sequence ID" value="OSS48686.1"/>
    <property type="molecule type" value="Genomic_DNA"/>
</dbReference>
<dbReference type="Proteomes" id="UP000193240">
    <property type="component" value="Unassembled WGS sequence"/>
</dbReference>
<organism evidence="1 2">
    <name type="scientific">Epicoccum nigrum</name>
    <name type="common">Soil fungus</name>
    <name type="synonym">Epicoccum purpurascens</name>
    <dbReference type="NCBI Taxonomy" id="105696"/>
    <lineage>
        <taxon>Eukaryota</taxon>
        <taxon>Fungi</taxon>
        <taxon>Dikarya</taxon>
        <taxon>Ascomycota</taxon>
        <taxon>Pezizomycotina</taxon>
        <taxon>Dothideomycetes</taxon>
        <taxon>Pleosporomycetidae</taxon>
        <taxon>Pleosporales</taxon>
        <taxon>Pleosporineae</taxon>
        <taxon>Didymellaceae</taxon>
        <taxon>Epicoccum</taxon>
    </lineage>
</organism>
<protein>
    <submittedName>
        <fullName evidence="1">Uncharacterized protein</fullName>
    </submittedName>
</protein>
<proteinExistence type="predicted"/>